<evidence type="ECO:0000313" key="3">
    <source>
        <dbReference type="Proteomes" id="UP000287519"/>
    </source>
</evidence>
<evidence type="ECO:0000313" key="2">
    <source>
        <dbReference type="EMBL" id="GCE37987.1"/>
    </source>
</evidence>
<comment type="caution">
    <text evidence="2">The sequence shown here is derived from an EMBL/GenBank/DDBJ whole genome shotgun (WGS) entry which is preliminary data.</text>
</comment>
<dbReference type="AlphaFoldDB" id="A0A402C335"/>
<dbReference type="EMBL" id="BHYM01000013">
    <property type="protein sequence ID" value="GCE37987.1"/>
    <property type="molecule type" value="Genomic_DNA"/>
</dbReference>
<reference evidence="2 3" key="1">
    <citation type="submission" date="2018-11" db="EMBL/GenBank/DDBJ databases">
        <title>Microbial catabolism of amino acid.</title>
        <authorList>
            <person name="Hibi M."/>
            <person name="Ogawa J."/>
        </authorList>
    </citation>
    <scope>NUCLEOTIDE SEQUENCE [LARGE SCALE GENOMIC DNA]</scope>
    <source>
        <strain evidence="2 3">C31-06</strain>
    </source>
</reference>
<organism evidence="2 3">
    <name type="scientific">Rhodococcus wratislaviensis</name>
    <name type="common">Tsukamurella wratislaviensis</name>
    <dbReference type="NCBI Taxonomy" id="44752"/>
    <lineage>
        <taxon>Bacteria</taxon>
        <taxon>Bacillati</taxon>
        <taxon>Actinomycetota</taxon>
        <taxon>Actinomycetes</taxon>
        <taxon>Mycobacteriales</taxon>
        <taxon>Nocardiaceae</taxon>
        <taxon>Rhodococcus</taxon>
    </lineage>
</organism>
<sequence length="52" mass="5703">MMVGGSSSTFHYAMSLTTYAADLPPSDNNPHFVGEDTTAVTDTQSDRPRIRR</sequence>
<evidence type="ECO:0000256" key="1">
    <source>
        <dbReference type="SAM" id="MobiDB-lite"/>
    </source>
</evidence>
<gene>
    <name evidence="2" type="ORF">Rhow_000871</name>
</gene>
<keyword evidence="3" id="KW-1185">Reference proteome</keyword>
<protein>
    <submittedName>
        <fullName evidence="2">Uncharacterized protein</fullName>
    </submittedName>
</protein>
<proteinExistence type="predicted"/>
<name>A0A402C335_RHOWR</name>
<accession>A0A402C335</accession>
<feature type="region of interest" description="Disordered" evidence="1">
    <location>
        <begin position="27"/>
        <end position="52"/>
    </location>
</feature>
<dbReference type="Proteomes" id="UP000287519">
    <property type="component" value="Unassembled WGS sequence"/>
</dbReference>